<dbReference type="GO" id="GO:0006355">
    <property type="term" value="P:regulation of DNA-templated transcription"/>
    <property type="evidence" value="ECO:0007669"/>
    <property type="project" value="UniProtKB-ARBA"/>
</dbReference>
<dbReference type="InterPro" id="IPR011008">
    <property type="entry name" value="Dimeric_a/b-barrel"/>
</dbReference>
<dbReference type="InterPro" id="IPR011991">
    <property type="entry name" value="ArsR-like_HTH"/>
</dbReference>
<dbReference type="InterPro" id="IPR036390">
    <property type="entry name" value="WH_DNA-bd_sf"/>
</dbReference>
<dbReference type="SUPFAM" id="SSF46785">
    <property type="entry name" value="Winged helix' DNA-binding domain"/>
    <property type="match status" value="1"/>
</dbReference>
<evidence type="ECO:0000256" key="2">
    <source>
        <dbReference type="ARBA" id="ARBA00023125"/>
    </source>
</evidence>
<organism evidence="6 7">
    <name type="scientific">Sulfitobacter aestuariivivens</name>
    <dbReference type="NCBI Taxonomy" id="2766981"/>
    <lineage>
        <taxon>Bacteria</taxon>
        <taxon>Pseudomonadati</taxon>
        <taxon>Pseudomonadota</taxon>
        <taxon>Alphaproteobacteria</taxon>
        <taxon>Rhodobacterales</taxon>
        <taxon>Roseobacteraceae</taxon>
        <taxon>Sulfitobacter</taxon>
    </lineage>
</organism>
<dbReference type="InterPro" id="IPR036388">
    <property type="entry name" value="WH-like_DNA-bd_sf"/>
</dbReference>
<sequence length="150" mass="16560">MSDLDQISDRILQELTRDGRISNIELAERVGLSPSACLRRVQELERRGIIQGYRAVLDRTALGAGFVAYVGVGLSDHSKTSQEAFERALDDAPEVVECHNITGNIEYLLRVECADLKAYKHFHTDMLGALPQVNAITSYVVMGSPKDARA</sequence>
<gene>
    <name evidence="6" type="ORF">H9Q16_12635</name>
</gene>
<dbReference type="Pfam" id="PF01037">
    <property type="entry name" value="AsnC_trans_reg"/>
    <property type="match status" value="1"/>
</dbReference>
<dbReference type="Proteomes" id="UP000635142">
    <property type="component" value="Unassembled WGS sequence"/>
</dbReference>
<evidence type="ECO:0000313" key="7">
    <source>
        <dbReference type="Proteomes" id="UP000635142"/>
    </source>
</evidence>
<dbReference type="CDD" id="cd00090">
    <property type="entry name" value="HTH_ARSR"/>
    <property type="match status" value="1"/>
</dbReference>
<reference evidence="6" key="1">
    <citation type="submission" date="2020-08" db="EMBL/GenBank/DDBJ databases">
        <title>Sulfitobacter aestuariivivens sp. nov., isolated from a tidal flat.</title>
        <authorList>
            <person name="Park S."/>
            <person name="Yoon J.-H."/>
        </authorList>
    </citation>
    <scope>NUCLEOTIDE SEQUENCE</scope>
    <source>
        <strain evidence="6">TSTF-M16</strain>
    </source>
</reference>
<keyword evidence="1" id="KW-0805">Transcription regulation</keyword>
<keyword evidence="4" id="KW-0804">Transcription</keyword>
<accession>A0A927D446</accession>
<dbReference type="GO" id="GO:0043565">
    <property type="term" value="F:sequence-specific DNA binding"/>
    <property type="evidence" value="ECO:0007669"/>
    <property type="project" value="InterPro"/>
</dbReference>
<dbReference type="EMBL" id="JACTAG010000002">
    <property type="protein sequence ID" value="MBD3664773.1"/>
    <property type="molecule type" value="Genomic_DNA"/>
</dbReference>
<name>A0A927D446_9RHOB</name>
<dbReference type="PANTHER" id="PTHR30154">
    <property type="entry name" value="LEUCINE-RESPONSIVE REGULATORY PROTEIN"/>
    <property type="match status" value="1"/>
</dbReference>
<dbReference type="PROSITE" id="PS00519">
    <property type="entry name" value="HTH_ASNC_1"/>
    <property type="match status" value="1"/>
</dbReference>
<dbReference type="RefSeq" id="WP_191075788.1">
    <property type="nucleotide sequence ID" value="NZ_JACTAG010000002.1"/>
</dbReference>
<keyword evidence="7" id="KW-1185">Reference proteome</keyword>
<feature type="domain" description="HTH asnC-type" evidence="5">
    <location>
        <begin position="1"/>
        <end position="65"/>
    </location>
</feature>
<dbReference type="InterPro" id="IPR000485">
    <property type="entry name" value="AsnC-type_HTH_dom"/>
</dbReference>
<dbReference type="GO" id="GO:0005829">
    <property type="term" value="C:cytosol"/>
    <property type="evidence" value="ECO:0007669"/>
    <property type="project" value="TreeGrafter"/>
</dbReference>
<dbReference type="PANTHER" id="PTHR30154:SF0">
    <property type="entry name" value="LEUCINE-RESPONSIVE REGULATORY PROTEIN"/>
    <property type="match status" value="1"/>
</dbReference>
<evidence type="ECO:0000256" key="3">
    <source>
        <dbReference type="ARBA" id="ARBA00023159"/>
    </source>
</evidence>
<dbReference type="SUPFAM" id="SSF54909">
    <property type="entry name" value="Dimeric alpha+beta barrel"/>
    <property type="match status" value="1"/>
</dbReference>
<dbReference type="Gene3D" id="1.10.10.10">
    <property type="entry name" value="Winged helix-like DNA-binding domain superfamily/Winged helix DNA-binding domain"/>
    <property type="match status" value="1"/>
</dbReference>
<dbReference type="InterPro" id="IPR019885">
    <property type="entry name" value="Tscrpt_reg_HTH_AsnC-type_CS"/>
</dbReference>
<evidence type="ECO:0000256" key="4">
    <source>
        <dbReference type="ARBA" id="ARBA00023163"/>
    </source>
</evidence>
<dbReference type="FunFam" id="1.10.10.10:FF:000186">
    <property type="entry name" value="AsnC family transcriptional regulator"/>
    <property type="match status" value="1"/>
</dbReference>
<dbReference type="InterPro" id="IPR019888">
    <property type="entry name" value="Tscrpt_reg_AsnC-like"/>
</dbReference>
<dbReference type="GO" id="GO:0043201">
    <property type="term" value="P:response to L-leucine"/>
    <property type="evidence" value="ECO:0007669"/>
    <property type="project" value="TreeGrafter"/>
</dbReference>
<protein>
    <submittedName>
        <fullName evidence="6">Lrp/AsnC family transcriptional regulator</fullName>
    </submittedName>
</protein>
<dbReference type="Gene3D" id="3.30.70.920">
    <property type="match status" value="1"/>
</dbReference>
<dbReference type="AlphaFoldDB" id="A0A927D446"/>
<comment type="caution">
    <text evidence="6">The sequence shown here is derived from an EMBL/GenBank/DDBJ whole genome shotgun (WGS) entry which is preliminary data.</text>
</comment>
<dbReference type="Pfam" id="PF13412">
    <property type="entry name" value="HTH_24"/>
    <property type="match status" value="1"/>
</dbReference>
<dbReference type="InterPro" id="IPR019887">
    <property type="entry name" value="Tscrpt_reg_AsnC/Lrp_C"/>
</dbReference>
<evidence type="ECO:0000313" key="6">
    <source>
        <dbReference type="EMBL" id="MBD3664773.1"/>
    </source>
</evidence>
<dbReference type="PROSITE" id="PS50956">
    <property type="entry name" value="HTH_ASNC_2"/>
    <property type="match status" value="1"/>
</dbReference>
<proteinExistence type="predicted"/>
<dbReference type="PRINTS" id="PR00033">
    <property type="entry name" value="HTHASNC"/>
</dbReference>
<keyword evidence="3" id="KW-0010">Activator</keyword>
<dbReference type="GO" id="GO:0006524">
    <property type="term" value="P:alanine catabolic process"/>
    <property type="evidence" value="ECO:0007669"/>
    <property type="project" value="TreeGrafter"/>
</dbReference>
<dbReference type="SMART" id="SM00344">
    <property type="entry name" value="HTH_ASNC"/>
    <property type="match status" value="1"/>
</dbReference>
<evidence type="ECO:0000256" key="1">
    <source>
        <dbReference type="ARBA" id="ARBA00023015"/>
    </source>
</evidence>
<keyword evidence="2" id="KW-0238">DNA-binding</keyword>
<evidence type="ECO:0000259" key="5">
    <source>
        <dbReference type="PROSITE" id="PS50956"/>
    </source>
</evidence>